<dbReference type="GO" id="GO:0005737">
    <property type="term" value="C:cytoplasm"/>
    <property type="evidence" value="ECO:0007669"/>
    <property type="project" value="InterPro"/>
</dbReference>
<proteinExistence type="inferred from homology"/>
<dbReference type="PANTHER" id="PTHR10683">
    <property type="entry name" value="TRANSALDOLASE"/>
    <property type="match status" value="1"/>
</dbReference>
<dbReference type="SUPFAM" id="SSF51569">
    <property type="entry name" value="Aldolase"/>
    <property type="match status" value="1"/>
</dbReference>
<dbReference type="PROSITE" id="PS00958">
    <property type="entry name" value="TRANSALDOLASE_2"/>
    <property type="match status" value="1"/>
</dbReference>
<evidence type="ECO:0000256" key="4">
    <source>
        <dbReference type="ARBA" id="ARBA00011738"/>
    </source>
</evidence>
<dbReference type="Proteomes" id="UP000214566">
    <property type="component" value="Unassembled WGS sequence"/>
</dbReference>
<evidence type="ECO:0000256" key="3">
    <source>
        <dbReference type="ARBA" id="ARBA00008012"/>
    </source>
</evidence>
<sequence length="349" mass="37402">MVWAERIERVRSIGAGRTAHGPPGGLLGGYDVRMNSLAALRRHTAIVADTAEFLQLPRLQPRDATTNPSLVLRAVRQPEYAHLLLERDIRDAAQADVDAAMDRLLVRFGCEILAHIPGRVSTEVDARLSHDTAATVARARRLVALYAAQGVGRERVLIKIAATWDGIEAAKRLAGDGIACNMTLLFSFEQARACAAAGVQLISPFVGRITDWQRQQAGDAWDAQAMRGPNDPGVRALLRIWRFYKSRGIATEVMGASFRDTAQITALAGCDLLTIAPALLDALAQSDAPMPRRLDPAQAGAPEDDAPLALSQAAFEDALAADAMCRSKLAEGIALFSADTVALLALLQG</sequence>
<accession>A0A238D1W2</accession>
<dbReference type="GO" id="GO:0004801">
    <property type="term" value="F:transaldolase activity"/>
    <property type="evidence" value="ECO:0007669"/>
    <property type="project" value="UniProtKB-EC"/>
</dbReference>
<dbReference type="GO" id="GO:0009052">
    <property type="term" value="P:pentose-phosphate shunt, non-oxidative branch"/>
    <property type="evidence" value="ECO:0007669"/>
    <property type="project" value="TreeGrafter"/>
</dbReference>
<dbReference type="PROSITE" id="PS01054">
    <property type="entry name" value="TRANSALDOLASE_1"/>
    <property type="match status" value="1"/>
</dbReference>
<gene>
    <name evidence="10" type="primary">tal</name>
    <name evidence="10" type="ORF">THIARS_50516</name>
</gene>
<comment type="subunit">
    <text evidence="4">Homodimer.</text>
</comment>
<evidence type="ECO:0000256" key="8">
    <source>
        <dbReference type="ARBA" id="ARBA00023270"/>
    </source>
</evidence>
<organism evidence="10 11">
    <name type="scientific">Thiomonas delicata</name>
    <name type="common">Thiomonas cuprina</name>
    <dbReference type="NCBI Taxonomy" id="364030"/>
    <lineage>
        <taxon>Bacteria</taxon>
        <taxon>Pseudomonadati</taxon>
        <taxon>Pseudomonadota</taxon>
        <taxon>Betaproteobacteria</taxon>
        <taxon>Burkholderiales</taxon>
        <taxon>Thiomonas</taxon>
    </lineage>
</organism>
<protein>
    <recommendedName>
        <fullName evidence="5">transaldolase</fullName>
        <ecNumber evidence="5">2.2.1.2</ecNumber>
    </recommendedName>
</protein>
<evidence type="ECO:0000256" key="9">
    <source>
        <dbReference type="ARBA" id="ARBA00048810"/>
    </source>
</evidence>
<reference evidence="10 11" key="1">
    <citation type="submission" date="2016-06" db="EMBL/GenBank/DDBJ databases">
        <authorList>
            <person name="Kjaerup R.B."/>
            <person name="Dalgaard T.S."/>
            <person name="Juul-Madsen H.R."/>
        </authorList>
    </citation>
    <scope>NUCLEOTIDE SEQUENCE [LARGE SCALE GENOMIC DNA]</scope>
    <source>
        <strain evidence="10 11">DSM 16361</strain>
    </source>
</reference>
<dbReference type="CDD" id="cd00957">
    <property type="entry name" value="Transaldolase_TalAB"/>
    <property type="match status" value="1"/>
</dbReference>
<dbReference type="GO" id="GO:0005975">
    <property type="term" value="P:carbohydrate metabolic process"/>
    <property type="evidence" value="ECO:0007669"/>
    <property type="project" value="InterPro"/>
</dbReference>
<dbReference type="Gene3D" id="3.20.20.70">
    <property type="entry name" value="Aldolase class I"/>
    <property type="match status" value="1"/>
</dbReference>
<evidence type="ECO:0000256" key="7">
    <source>
        <dbReference type="ARBA" id="ARBA00023126"/>
    </source>
</evidence>
<dbReference type="Pfam" id="PF00923">
    <property type="entry name" value="TAL_FSA"/>
    <property type="match status" value="1"/>
</dbReference>
<comment type="catalytic activity">
    <reaction evidence="9">
        <text>D-sedoheptulose 7-phosphate + D-glyceraldehyde 3-phosphate = D-erythrose 4-phosphate + beta-D-fructose 6-phosphate</text>
        <dbReference type="Rhea" id="RHEA:17053"/>
        <dbReference type="ChEBI" id="CHEBI:16897"/>
        <dbReference type="ChEBI" id="CHEBI:57483"/>
        <dbReference type="ChEBI" id="CHEBI:57634"/>
        <dbReference type="ChEBI" id="CHEBI:59776"/>
        <dbReference type="EC" id="2.2.1.2"/>
    </reaction>
</comment>
<dbReference type="InterPro" id="IPR004730">
    <property type="entry name" value="Transaldolase_1"/>
</dbReference>
<comment type="similarity">
    <text evidence="3">Belongs to the transaldolase family. Type 1 subfamily.</text>
</comment>
<evidence type="ECO:0000313" key="11">
    <source>
        <dbReference type="Proteomes" id="UP000214566"/>
    </source>
</evidence>
<evidence type="ECO:0000256" key="6">
    <source>
        <dbReference type="ARBA" id="ARBA00022679"/>
    </source>
</evidence>
<comment type="function">
    <text evidence="1">Transaldolase is important for the balance of metabolites in the pentose-phosphate pathway.</text>
</comment>
<evidence type="ECO:0000256" key="2">
    <source>
        <dbReference type="ARBA" id="ARBA00004857"/>
    </source>
</evidence>
<name>A0A238D1W2_THIDL</name>
<dbReference type="EC" id="2.2.1.2" evidence="5"/>
<keyword evidence="8" id="KW-0704">Schiff base</keyword>
<dbReference type="AlphaFoldDB" id="A0A238D1W2"/>
<keyword evidence="6 10" id="KW-0808">Transferase</keyword>
<dbReference type="EMBL" id="FLMQ01000045">
    <property type="protein sequence ID" value="SBP87268.1"/>
    <property type="molecule type" value="Genomic_DNA"/>
</dbReference>
<evidence type="ECO:0000256" key="5">
    <source>
        <dbReference type="ARBA" id="ARBA00013151"/>
    </source>
</evidence>
<keyword evidence="7" id="KW-0570">Pentose shunt</keyword>
<keyword evidence="11" id="KW-1185">Reference proteome</keyword>
<dbReference type="UniPathway" id="UPA00115">
    <property type="reaction ID" value="UER00414"/>
</dbReference>
<dbReference type="PANTHER" id="PTHR10683:SF18">
    <property type="entry name" value="TRANSALDOLASE"/>
    <property type="match status" value="1"/>
</dbReference>
<dbReference type="InterPro" id="IPR018225">
    <property type="entry name" value="Transaldolase_AS"/>
</dbReference>
<evidence type="ECO:0000256" key="1">
    <source>
        <dbReference type="ARBA" id="ARBA00003518"/>
    </source>
</evidence>
<dbReference type="InterPro" id="IPR013785">
    <property type="entry name" value="Aldolase_TIM"/>
</dbReference>
<evidence type="ECO:0000313" key="10">
    <source>
        <dbReference type="EMBL" id="SBP87268.1"/>
    </source>
</evidence>
<comment type="pathway">
    <text evidence="2">Carbohydrate degradation; pentose phosphate pathway; D-glyceraldehyde 3-phosphate and beta-D-fructose 6-phosphate from D-ribose 5-phosphate and D-xylulose 5-phosphate (non-oxidative stage): step 2/3.</text>
</comment>
<dbReference type="InterPro" id="IPR001585">
    <property type="entry name" value="TAL/FSA"/>
</dbReference>